<gene>
    <name evidence="1" type="ORF">H6H03_22770</name>
</gene>
<evidence type="ECO:0008006" key="3">
    <source>
        <dbReference type="Google" id="ProtNLM"/>
    </source>
</evidence>
<reference evidence="1 2" key="1">
    <citation type="journal article" date="2020" name="ISME J.">
        <title>Comparative genomics reveals insights into cyanobacterial evolution and habitat adaptation.</title>
        <authorList>
            <person name="Chen M.Y."/>
            <person name="Teng W.K."/>
            <person name="Zhao L."/>
            <person name="Hu C.X."/>
            <person name="Zhou Y.K."/>
            <person name="Han B.P."/>
            <person name="Song L.R."/>
            <person name="Shu W.S."/>
        </authorList>
    </citation>
    <scope>NUCLEOTIDE SEQUENCE [LARGE SCALE GENOMIC DNA]</scope>
    <source>
        <strain evidence="1 2">FACHB-159</strain>
    </source>
</reference>
<protein>
    <recommendedName>
        <fullName evidence="3">Type I restriction enzyme R protein N-terminal domain-containing protein</fullName>
    </recommendedName>
</protein>
<evidence type="ECO:0000313" key="2">
    <source>
        <dbReference type="Proteomes" id="UP000637383"/>
    </source>
</evidence>
<evidence type="ECO:0000313" key="1">
    <source>
        <dbReference type="EMBL" id="MBD2736678.1"/>
    </source>
</evidence>
<dbReference type="RefSeq" id="WP_190957296.1">
    <property type="nucleotide sequence ID" value="NZ_JACJTU010000023.1"/>
</dbReference>
<accession>A0ABR8KAW9</accession>
<dbReference type="EMBL" id="JACJTU010000023">
    <property type="protein sequence ID" value="MBD2736678.1"/>
    <property type="molecule type" value="Genomic_DNA"/>
</dbReference>
<organism evidence="1 2">
    <name type="scientific">Nostoc paludosum FACHB-159</name>
    <dbReference type="NCBI Taxonomy" id="2692908"/>
    <lineage>
        <taxon>Bacteria</taxon>
        <taxon>Bacillati</taxon>
        <taxon>Cyanobacteriota</taxon>
        <taxon>Cyanophyceae</taxon>
        <taxon>Nostocales</taxon>
        <taxon>Nostocaceae</taxon>
        <taxon>Nostoc</taxon>
    </lineage>
</organism>
<dbReference type="Proteomes" id="UP000637383">
    <property type="component" value="Unassembled WGS sequence"/>
</dbReference>
<proteinExistence type="predicted"/>
<comment type="caution">
    <text evidence="1">The sequence shown here is derived from an EMBL/GenBank/DDBJ whole genome shotgun (WGS) entry which is preliminary data.</text>
</comment>
<keyword evidence="2" id="KW-1185">Reference proteome</keyword>
<sequence length="204" mass="23656">MTSNRIIQPGQSYTFSKYFELPYTTKDILADFNCSYEKKILELPNYLGEITYLDFLNRYLERNISIFDSVAEIAIREMLISPILVEVCDQTQSILYIEYSVNVNEQLKGTFDYYLVSQNSLLVIEAKQSDLKRGFNQLAVELLALDQWVDSPNPILYGAVTNGYDWKFGILQRQEKHIIEDTKLYRVPEGLEELLRVLVGILSN</sequence>
<name>A0ABR8KAW9_9NOSO</name>